<evidence type="ECO:0000313" key="3">
    <source>
        <dbReference type="EMBL" id="MBL1081386.1"/>
    </source>
</evidence>
<dbReference type="RefSeq" id="WP_201832088.1">
    <property type="nucleotide sequence ID" value="NZ_JAERRK010000002.1"/>
</dbReference>
<sequence length="489" mass="52100">MRRAIAVLAALFSLIICVQWQWPGQASAAADPVQLRKSAGQAWGLKSLATGKFVSAPAVGAGGDYARLRAVAGTIGVTERFTLHTEDKGAHISLRSEGNGMFVSTDVNNSDKLRAQGDHLGTWEQLTLTYDGSDVDGEYYKLFSPIAGKYVAADLSYATTDPDYAVLRARTPDGARIGSWERFRLVPAGDDHVGADAGDTKQWGTPPTPATPSSSSVKVMAWNLCGDQNTGCTNHHATPDHIADQVIGQLGDVSATYMPDALFFEETCEKFAKSIETALESRTGTGWDVRFAPIYYGVTTGGGTVKAQKECADATGYGNRGAYGISLAVPEENTWYRAHILDSPAGAEQRAALCAAVESKAVMYCGAHFSTGGAGYEDTDWSHHGTQRDEVMADLANARTGNYRVVFGGDLNVNPPGRGWDGHAVLDPAYDAYRECSQLQDPNSARDGQNTANNSKIDYIFGAGHTACAVSAGTWGSDHHALRSTTVLP</sequence>
<dbReference type="Proteomes" id="UP000661858">
    <property type="component" value="Unassembled WGS sequence"/>
</dbReference>
<reference evidence="3" key="1">
    <citation type="submission" date="2021-01" db="EMBL/GenBank/DDBJ databases">
        <title>WGS of actinomycetes isolated from Thailand.</title>
        <authorList>
            <person name="Thawai C."/>
        </authorList>
    </citation>
    <scope>NUCLEOTIDE SEQUENCE</scope>
    <source>
        <strain evidence="3">RCU-197</strain>
    </source>
</reference>
<dbReference type="InterPro" id="IPR008999">
    <property type="entry name" value="Actin-crosslinking"/>
</dbReference>
<dbReference type="Gene3D" id="2.80.10.50">
    <property type="match status" value="1"/>
</dbReference>
<organism evidence="3 4">
    <name type="scientific">Streptomyces actinomycinicus</name>
    <dbReference type="NCBI Taxonomy" id="1695166"/>
    <lineage>
        <taxon>Bacteria</taxon>
        <taxon>Bacillati</taxon>
        <taxon>Actinomycetota</taxon>
        <taxon>Actinomycetes</taxon>
        <taxon>Kitasatosporales</taxon>
        <taxon>Streptomycetaceae</taxon>
        <taxon>Streptomyces</taxon>
    </lineage>
</organism>
<dbReference type="AlphaFoldDB" id="A0A937JLJ1"/>
<comment type="caution">
    <text evidence="3">The sequence shown here is derived from an EMBL/GenBank/DDBJ whole genome shotgun (WGS) entry which is preliminary data.</text>
</comment>
<proteinExistence type="predicted"/>
<keyword evidence="3" id="KW-0540">Nuclease</keyword>
<dbReference type="GO" id="GO:0004519">
    <property type="term" value="F:endonuclease activity"/>
    <property type="evidence" value="ECO:0007669"/>
    <property type="project" value="UniProtKB-KW"/>
</dbReference>
<keyword evidence="3" id="KW-0378">Hydrolase</keyword>
<evidence type="ECO:0000259" key="2">
    <source>
        <dbReference type="Pfam" id="PF03372"/>
    </source>
</evidence>
<accession>A0A937JLJ1</accession>
<dbReference type="Pfam" id="PF03372">
    <property type="entry name" value="Exo_endo_phos"/>
    <property type="match status" value="1"/>
</dbReference>
<dbReference type="Gene3D" id="3.60.10.10">
    <property type="entry name" value="Endonuclease/exonuclease/phosphatase"/>
    <property type="match status" value="1"/>
</dbReference>
<dbReference type="InterPro" id="IPR036691">
    <property type="entry name" value="Endo/exonu/phosph_ase_sf"/>
</dbReference>
<evidence type="ECO:0000256" key="1">
    <source>
        <dbReference type="SAM" id="MobiDB-lite"/>
    </source>
</evidence>
<dbReference type="SUPFAM" id="SSF56219">
    <property type="entry name" value="DNase I-like"/>
    <property type="match status" value="1"/>
</dbReference>
<feature type="region of interest" description="Disordered" evidence="1">
    <location>
        <begin position="195"/>
        <end position="214"/>
    </location>
</feature>
<dbReference type="EMBL" id="JAERRK010000002">
    <property type="protein sequence ID" value="MBL1081386.1"/>
    <property type="molecule type" value="Genomic_DNA"/>
</dbReference>
<keyword evidence="3" id="KW-0255">Endonuclease</keyword>
<name>A0A937JLJ1_9ACTN</name>
<feature type="domain" description="Endonuclease/exonuclease/phosphatase" evidence="2">
    <location>
        <begin position="221"/>
        <end position="479"/>
    </location>
</feature>
<keyword evidence="4" id="KW-1185">Reference proteome</keyword>
<dbReference type="SUPFAM" id="SSF50405">
    <property type="entry name" value="Actin-crosslinking proteins"/>
    <property type="match status" value="1"/>
</dbReference>
<gene>
    <name evidence="3" type="ORF">JK359_05230</name>
</gene>
<evidence type="ECO:0000313" key="4">
    <source>
        <dbReference type="Proteomes" id="UP000661858"/>
    </source>
</evidence>
<dbReference type="CDD" id="cd00257">
    <property type="entry name" value="beta-trefoil_FSCN-like"/>
    <property type="match status" value="1"/>
</dbReference>
<protein>
    <submittedName>
        <fullName evidence="3">Endonuclease/exonuclease/phosphatase family protein</fullName>
    </submittedName>
</protein>
<dbReference type="InterPro" id="IPR005135">
    <property type="entry name" value="Endo/exonuclease/phosphatase"/>
</dbReference>